<evidence type="ECO:0000313" key="7">
    <source>
        <dbReference type="EMBL" id="MBO8458625.1"/>
    </source>
</evidence>
<dbReference type="InterPro" id="IPR005495">
    <property type="entry name" value="LptG/LptF_permease"/>
</dbReference>
<evidence type="ECO:0000313" key="8">
    <source>
        <dbReference type="Proteomes" id="UP000823638"/>
    </source>
</evidence>
<accession>A0A9D9HRI1</accession>
<evidence type="ECO:0000256" key="1">
    <source>
        <dbReference type="ARBA" id="ARBA00004651"/>
    </source>
</evidence>
<feature type="transmembrane region" description="Helical" evidence="6">
    <location>
        <begin position="72"/>
        <end position="97"/>
    </location>
</feature>
<dbReference type="Proteomes" id="UP000823638">
    <property type="component" value="Unassembled WGS sequence"/>
</dbReference>
<sequence length="432" mass="48867">MRLPEKYHEFYAEIRDFLIPSRTMAVYIFREMMVYFSVAFCFFFFIFFVNNILLMAGSILEKRVPLKDVALLVFYALPSVVATAAPFATMMGTLLCLGRMASDNEILSIRALGFSFRIIFFPMIAAGLIISVFSFLTNDILLPIGSLKFNELNRSIIASTPSLEITSNSVKRSGNTSMVVGEVKGSTVDEIIIFDRDSENNQRILSSPLTTTRKSNNSAVALSLDMSDGRVFVLNKNNENDFDYINGKSIVYNVFFQDFTGGGGGSVSPREMTSIDVSKEIKKMNKNYQELLKNRKKEIFSDFYYLEKLHNSNASSDIIHKNVQSIKNKLNNPPSKFSLNVYKMELYLKFSLPFGSIFFILISFPLGVMIKKRGQAAALMWGILVCFFYWAVVLGLQTLGLRNNLEPFIAMWTPNILVGIAGLILIFRVYKK</sequence>
<gene>
    <name evidence="7" type="ORF">IAA81_10460</name>
</gene>
<evidence type="ECO:0000256" key="6">
    <source>
        <dbReference type="SAM" id="Phobius"/>
    </source>
</evidence>
<feature type="transmembrane region" description="Helical" evidence="6">
    <location>
        <begin position="32"/>
        <end position="60"/>
    </location>
</feature>
<comment type="subcellular location">
    <subcellularLocation>
        <location evidence="1">Cell membrane</location>
        <topology evidence="1">Multi-pass membrane protein</topology>
    </subcellularLocation>
</comment>
<proteinExistence type="predicted"/>
<comment type="caution">
    <text evidence="7">The sequence shown here is derived from an EMBL/GenBank/DDBJ whole genome shotgun (WGS) entry which is preliminary data.</text>
</comment>
<reference evidence="7" key="1">
    <citation type="submission" date="2020-10" db="EMBL/GenBank/DDBJ databases">
        <authorList>
            <person name="Gilroy R."/>
        </authorList>
    </citation>
    <scope>NUCLEOTIDE SEQUENCE</scope>
    <source>
        <strain evidence="7">10532</strain>
    </source>
</reference>
<dbReference type="AlphaFoldDB" id="A0A9D9HRI1"/>
<evidence type="ECO:0000256" key="5">
    <source>
        <dbReference type="ARBA" id="ARBA00023136"/>
    </source>
</evidence>
<feature type="transmembrane region" description="Helical" evidence="6">
    <location>
        <begin position="378"/>
        <end position="397"/>
    </location>
</feature>
<keyword evidence="3 6" id="KW-0812">Transmembrane</keyword>
<evidence type="ECO:0000256" key="3">
    <source>
        <dbReference type="ARBA" id="ARBA00022692"/>
    </source>
</evidence>
<keyword evidence="5 6" id="KW-0472">Membrane</keyword>
<dbReference type="GO" id="GO:0043190">
    <property type="term" value="C:ATP-binding cassette (ABC) transporter complex"/>
    <property type="evidence" value="ECO:0007669"/>
    <property type="project" value="TreeGrafter"/>
</dbReference>
<name>A0A9D9HRI1_9SPIR</name>
<dbReference type="GO" id="GO:0015920">
    <property type="term" value="P:lipopolysaccharide transport"/>
    <property type="evidence" value="ECO:0007669"/>
    <property type="project" value="TreeGrafter"/>
</dbReference>
<feature type="transmembrane region" description="Helical" evidence="6">
    <location>
        <begin position="118"/>
        <end position="136"/>
    </location>
</feature>
<evidence type="ECO:0000256" key="2">
    <source>
        <dbReference type="ARBA" id="ARBA00022475"/>
    </source>
</evidence>
<dbReference type="PANTHER" id="PTHR33529">
    <property type="entry name" value="SLR0882 PROTEIN-RELATED"/>
    <property type="match status" value="1"/>
</dbReference>
<keyword evidence="2" id="KW-1003">Cell membrane</keyword>
<dbReference type="PANTHER" id="PTHR33529:SF6">
    <property type="entry name" value="YJGP_YJGQ FAMILY PERMEASE"/>
    <property type="match status" value="1"/>
</dbReference>
<reference evidence="7" key="2">
    <citation type="journal article" date="2021" name="PeerJ">
        <title>Extensive microbial diversity within the chicken gut microbiome revealed by metagenomics and culture.</title>
        <authorList>
            <person name="Gilroy R."/>
            <person name="Ravi A."/>
            <person name="Getino M."/>
            <person name="Pursley I."/>
            <person name="Horton D.L."/>
            <person name="Alikhan N.F."/>
            <person name="Baker D."/>
            <person name="Gharbi K."/>
            <person name="Hall N."/>
            <person name="Watson M."/>
            <person name="Adriaenssens E.M."/>
            <person name="Foster-Nyarko E."/>
            <person name="Jarju S."/>
            <person name="Secka A."/>
            <person name="Antonio M."/>
            <person name="Oren A."/>
            <person name="Chaudhuri R.R."/>
            <person name="La Ragione R."/>
            <person name="Hildebrand F."/>
            <person name="Pallen M.J."/>
        </authorList>
    </citation>
    <scope>NUCLEOTIDE SEQUENCE</scope>
    <source>
        <strain evidence="7">10532</strain>
    </source>
</reference>
<organism evidence="7 8">
    <name type="scientific">Candidatus Gallitreponema excrementavium</name>
    <dbReference type="NCBI Taxonomy" id="2840840"/>
    <lineage>
        <taxon>Bacteria</taxon>
        <taxon>Pseudomonadati</taxon>
        <taxon>Spirochaetota</taxon>
        <taxon>Spirochaetia</taxon>
        <taxon>Spirochaetales</taxon>
        <taxon>Candidatus Gallitreponema</taxon>
    </lineage>
</organism>
<dbReference type="EMBL" id="JADIMM010000117">
    <property type="protein sequence ID" value="MBO8458625.1"/>
    <property type="molecule type" value="Genomic_DNA"/>
</dbReference>
<dbReference type="Pfam" id="PF03739">
    <property type="entry name" value="LptF_LptG"/>
    <property type="match status" value="1"/>
</dbReference>
<feature type="transmembrane region" description="Helical" evidence="6">
    <location>
        <begin position="409"/>
        <end position="430"/>
    </location>
</feature>
<feature type="transmembrane region" description="Helical" evidence="6">
    <location>
        <begin position="346"/>
        <end position="366"/>
    </location>
</feature>
<evidence type="ECO:0000256" key="4">
    <source>
        <dbReference type="ARBA" id="ARBA00022989"/>
    </source>
</evidence>
<keyword evidence="4 6" id="KW-1133">Transmembrane helix</keyword>
<protein>
    <submittedName>
        <fullName evidence="7">LptF/LptG family permease</fullName>
    </submittedName>
</protein>